<evidence type="ECO:0008006" key="3">
    <source>
        <dbReference type="Google" id="ProtNLM"/>
    </source>
</evidence>
<organism evidence="1 2">
    <name type="scientific">Lophiostoma macrostomum CBS 122681</name>
    <dbReference type="NCBI Taxonomy" id="1314788"/>
    <lineage>
        <taxon>Eukaryota</taxon>
        <taxon>Fungi</taxon>
        <taxon>Dikarya</taxon>
        <taxon>Ascomycota</taxon>
        <taxon>Pezizomycotina</taxon>
        <taxon>Dothideomycetes</taxon>
        <taxon>Pleosporomycetidae</taxon>
        <taxon>Pleosporales</taxon>
        <taxon>Lophiostomataceae</taxon>
        <taxon>Lophiostoma</taxon>
    </lineage>
</organism>
<gene>
    <name evidence="1" type="ORF">K491DRAFT_709973</name>
</gene>
<dbReference type="EMBL" id="MU004289">
    <property type="protein sequence ID" value="KAF2662626.1"/>
    <property type="molecule type" value="Genomic_DNA"/>
</dbReference>
<dbReference type="Proteomes" id="UP000799324">
    <property type="component" value="Unassembled WGS sequence"/>
</dbReference>
<dbReference type="InterPro" id="IPR029063">
    <property type="entry name" value="SAM-dependent_MTases_sf"/>
</dbReference>
<accession>A0A6A6TT55</accession>
<dbReference type="OrthoDB" id="2013972at2759"/>
<reference evidence="1" key="1">
    <citation type="journal article" date="2020" name="Stud. Mycol.">
        <title>101 Dothideomycetes genomes: a test case for predicting lifestyles and emergence of pathogens.</title>
        <authorList>
            <person name="Haridas S."/>
            <person name="Albert R."/>
            <person name="Binder M."/>
            <person name="Bloem J."/>
            <person name="Labutti K."/>
            <person name="Salamov A."/>
            <person name="Andreopoulos B."/>
            <person name="Baker S."/>
            <person name="Barry K."/>
            <person name="Bills G."/>
            <person name="Bluhm B."/>
            <person name="Cannon C."/>
            <person name="Castanera R."/>
            <person name="Culley D."/>
            <person name="Daum C."/>
            <person name="Ezra D."/>
            <person name="Gonzalez J."/>
            <person name="Henrissat B."/>
            <person name="Kuo A."/>
            <person name="Liang C."/>
            <person name="Lipzen A."/>
            <person name="Lutzoni F."/>
            <person name="Magnuson J."/>
            <person name="Mondo S."/>
            <person name="Nolan M."/>
            <person name="Ohm R."/>
            <person name="Pangilinan J."/>
            <person name="Park H.-J."/>
            <person name="Ramirez L."/>
            <person name="Alfaro M."/>
            <person name="Sun H."/>
            <person name="Tritt A."/>
            <person name="Yoshinaga Y."/>
            <person name="Zwiers L.-H."/>
            <person name="Turgeon B."/>
            <person name="Goodwin S."/>
            <person name="Spatafora J."/>
            <person name="Crous P."/>
            <person name="Grigoriev I."/>
        </authorList>
    </citation>
    <scope>NUCLEOTIDE SEQUENCE</scope>
    <source>
        <strain evidence="1">CBS 122681</strain>
    </source>
</reference>
<evidence type="ECO:0000313" key="1">
    <source>
        <dbReference type="EMBL" id="KAF2662626.1"/>
    </source>
</evidence>
<dbReference type="SUPFAM" id="SSF53335">
    <property type="entry name" value="S-adenosyl-L-methionine-dependent methyltransferases"/>
    <property type="match status" value="1"/>
</dbReference>
<name>A0A6A6TT55_9PLEO</name>
<dbReference type="AlphaFoldDB" id="A0A6A6TT55"/>
<evidence type="ECO:0000313" key="2">
    <source>
        <dbReference type="Proteomes" id="UP000799324"/>
    </source>
</evidence>
<protein>
    <recommendedName>
        <fullName evidence="3">S-adenosyl-L-methionine-dependent methyltransferase</fullName>
    </recommendedName>
</protein>
<proteinExistence type="predicted"/>
<keyword evidence="2" id="KW-1185">Reference proteome</keyword>
<dbReference type="Gene3D" id="3.40.50.150">
    <property type="entry name" value="Vaccinia Virus protein VP39"/>
    <property type="match status" value="1"/>
</dbReference>
<sequence length="208" mass="22673">MDANAFIPKQCPERTPLVLSIVQGDVTQQVARHALNLVPDIASSSIIHEKACGTGPVMSIVASSPSPPQKLHATDIAPVFVQIVAQKDAEKKRILYALNNNFYIQAVPETHRAMAEIYKTLKPEGTAVIKSWAPVPHVATIKGANARTRGEGSPLFNKFKPENYTIAFLVDIIGNAGFTVSEHDVSVFDCIRRLGGSQLSREDWCDVL</sequence>